<feature type="region of interest" description="Disordered" evidence="1">
    <location>
        <begin position="1"/>
        <end position="61"/>
    </location>
</feature>
<dbReference type="Pfam" id="PF03909">
    <property type="entry name" value="BSD"/>
    <property type="match status" value="1"/>
</dbReference>
<name>A0A9P6RFP9_9FUNG</name>
<dbReference type="Gene3D" id="1.10.3970.10">
    <property type="entry name" value="BSD domain"/>
    <property type="match status" value="1"/>
</dbReference>
<evidence type="ECO:0000313" key="4">
    <source>
        <dbReference type="Proteomes" id="UP000738325"/>
    </source>
</evidence>
<dbReference type="EMBL" id="JAAAIP010000332">
    <property type="protein sequence ID" value="KAG0319252.1"/>
    <property type="molecule type" value="Genomic_DNA"/>
</dbReference>
<dbReference type="InterPro" id="IPR051494">
    <property type="entry name" value="BSD_domain-containing"/>
</dbReference>
<feature type="compositionally biased region" description="Low complexity" evidence="1">
    <location>
        <begin position="25"/>
        <end position="61"/>
    </location>
</feature>
<feature type="compositionally biased region" description="Low complexity" evidence="1">
    <location>
        <begin position="521"/>
        <end position="535"/>
    </location>
</feature>
<feature type="region of interest" description="Disordered" evidence="1">
    <location>
        <begin position="153"/>
        <end position="212"/>
    </location>
</feature>
<comment type="caution">
    <text evidence="3">The sequence shown here is derived from an EMBL/GenBank/DDBJ whole genome shotgun (WGS) entry which is preliminary data.</text>
</comment>
<sequence>MDDFYQFMSPLEGATNNANDRPSTRPDSAADPAASSPTEESAAESSASASTAPTPTSSRASWSAWGVSFNKLIERGKKDMNEFVDVTRKDLTELVHTVQQERSTALETLTKKVEDLKTTLPPLPASVNTASADIFGRVSTVVGGIKQEITEAATGVSSNAATTSTTTTDASVNVDSGADASASSPEGSEEHKDVADEATPTDPAAAHATSTSSSSLMFASTASLLTAGATSLTQTLSSSTKEISTTANELFKKKLPAAAEKHLGEADQFLKSTTETLKTNGLLAEQYVNKFGAGMANFLNSAVVISAPEEKEITASRSKKMVFDRKAAILEKLRMDPATYIVDPMTTIADNDIVGLERYKYFLQSFNIPEYQQRNARMLNEYPEVKALMNKLIPGDVADEELFWQRYYFRLYEIEEEEKRRKKLVQGKKTYINRFMTRLVIMETAVADKTEPLNALEAGAELAEEDFTWDDNEDEDEDEETSGGQGSVTPKADKKSSDTVTPRASQILSSSKPGVKREPLTPEALASSLAALPIPDGSTAGSEDDAVKVTADIDDEWGSESLKSPTSLSAQSFSAKSSTGAHSKSPTTNMSSTRTSEDAYEVVDGVETPLRVPVASITSVSSAASSPALDQPARQQSSKKSAKEEDDWSDWE</sequence>
<proteinExistence type="predicted"/>
<feature type="region of interest" description="Disordered" evidence="1">
    <location>
        <begin position="466"/>
        <end position="604"/>
    </location>
</feature>
<dbReference type="SMART" id="SM00751">
    <property type="entry name" value="BSD"/>
    <property type="match status" value="1"/>
</dbReference>
<dbReference type="InterPro" id="IPR035925">
    <property type="entry name" value="BSD_dom_sf"/>
</dbReference>
<dbReference type="OrthoDB" id="73788at2759"/>
<feature type="compositionally biased region" description="Low complexity" evidence="1">
    <location>
        <begin position="567"/>
        <end position="578"/>
    </location>
</feature>
<evidence type="ECO:0000256" key="1">
    <source>
        <dbReference type="SAM" id="MobiDB-lite"/>
    </source>
</evidence>
<organism evidence="3 4">
    <name type="scientific">Dissophora globulifera</name>
    <dbReference type="NCBI Taxonomy" id="979702"/>
    <lineage>
        <taxon>Eukaryota</taxon>
        <taxon>Fungi</taxon>
        <taxon>Fungi incertae sedis</taxon>
        <taxon>Mucoromycota</taxon>
        <taxon>Mortierellomycotina</taxon>
        <taxon>Mortierellomycetes</taxon>
        <taxon>Mortierellales</taxon>
        <taxon>Mortierellaceae</taxon>
        <taxon>Dissophora</taxon>
    </lineage>
</organism>
<evidence type="ECO:0000259" key="2">
    <source>
        <dbReference type="PROSITE" id="PS50858"/>
    </source>
</evidence>
<feature type="compositionally biased region" description="Polar residues" evidence="1">
    <location>
        <begin position="579"/>
        <end position="594"/>
    </location>
</feature>
<dbReference type="GO" id="GO:0005737">
    <property type="term" value="C:cytoplasm"/>
    <property type="evidence" value="ECO:0007669"/>
    <property type="project" value="TreeGrafter"/>
</dbReference>
<feature type="compositionally biased region" description="Polar residues" evidence="1">
    <location>
        <begin position="498"/>
        <end position="512"/>
    </location>
</feature>
<dbReference type="SUPFAM" id="SSF140383">
    <property type="entry name" value="BSD domain-like"/>
    <property type="match status" value="1"/>
</dbReference>
<feature type="region of interest" description="Disordered" evidence="1">
    <location>
        <begin position="618"/>
        <end position="652"/>
    </location>
</feature>
<reference evidence="3" key="1">
    <citation type="journal article" date="2020" name="Fungal Divers.">
        <title>Resolving the Mortierellaceae phylogeny through synthesis of multi-gene phylogenetics and phylogenomics.</title>
        <authorList>
            <person name="Vandepol N."/>
            <person name="Liber J."/>
            <person name="Desiro A."/>
            <person name="Na H."/>
            <person name="Kennedy M."/>
            <person name="Barry K."/>
            <person name="Grigoriev I.V."/>
            <person name="Miller A.N."/>
            <person name="O'Donnell K."/>
            <person name="Stajich J.E."/>
            <person name="Bonito G."/>
        </authorList>
    </citation>
    <scope>NUCLEOTIDE SEQUENCE</scope>
    <source>
        <strain evidence="3">REB-010B</strain>
    </source>
</reference>
<dbReference type="AlphaFoldDB" id="A0A9P6RFP9"/>
<gene>
    <name evidence="3" type="primary">BSDC1</name>
    <name evidence="3" type="ORF">BGZ99_005219</name>
</gene>
<keyword evidence="4" id="KW-1185">Reference proteome</keyword>
<protein>
    <submittedName>
        <fullName evidence="3">BSD domain-containing protein 1</fullName>
    </submittedName>
</protein>
<dbReference type="PANTHER" id="PTHR16019:SF5">
    <property type="entry name" value="BSD DOMAIN-CONTAINING PROTEIN 1"/>
    <property type="match status" value="1"/>
</dbReference>
<evidence type="ECO:0000313" key="3">
    <source>
        <dbReference type="EMBL" id="KAG0319252.1"/>
    </source>
</evidence>
<dbReference type="InterPro" id="IPR005607">
    <property type="entry name" value="BSD_dom"/>
</dbReference>
<feature type="domain" description="BSD" evidence="2">
    <location>
        <begin position="362"/>
        <end position="415"/>
    </location>
</feature>
<feature type="compositionally biased region" description="Low complexity" evidence="1">
    <location>
        <begin position="153"/>
        <end position="176"/>
    </location>
</feature>
<dbReference type="PROSITE" id="PS50858">
    <property type="entry name" value="BSD"/>
    <property type="match status" value="1"/>
</dbReference>
<dbReference type="PANTHER" id="PTHR16019">
    <property type="entry name" value="SYNAPSE-ASSOCIATED PROTEIN"/>
    <property type="match status" value="1"/>
</dbReference>
<feature type="compositionally biased region" description="Low complexity" evidence="1">
    <location>
        <begin position="618"/>
        <end position="628"/>
    </location>
</feature>
<accession>A0A9P6RFP9</accession>
<dbReference type="Proteomes" id="UP000738325">
    <property type="component" value="Unassembled WGS sequence"/>
</dbReference>
<feature type="compositionally biased region" description="Acidic residues" evidence="1">
    <location>
        <begin position="466"/>
        <end position="481"/>
    </location>
</feature>